<dbReference type="eggNOG" id="COG0697">
    <property type="taxonomic scope" value="Bacteria"/>
</dbReference>
<gene>
    <name evidence="4" type="ORF">K1I37_04720</name>
</gene>
<dbReference type="GO" id="GO:0009847">
    <property type="term" value="P:spore germination"/>
    <property type="evidence" value="ECO:0007669"/>
    <property type="project" value="InterPro"/>
</dbReference>
<keyword evidence="3" id="KW-0812">Transmembrane</keyword>
<evidence type="ECO:0000313" key="4">
    <source>
        <dbReference type="EMBL" id="UNO49817.1"/>
    </source>
</evidence>
<keyword evidence="2 3" id="KW-0472">Membrane</keyword>
<name>T0BGC7_ALIAG</name>
<dbReference type="GO" id="GO:0016020">
    <property type="term" value="C:membrane"/>
    <property type="evidence" value="ECO:0007669"/>
    <property type="project" value="InterPro"/>
</dbReference>
<accession>A0A9E6ZHP5</accession>
<dbReference type="RefSeq" id="WP_021297881.1">
    <property type="nucleotide sequence ID" value="NZ_AURB01000164.1"/>
</dbReference>
<protein>
    <submittedName>
        <fullName evidence="4">Spore germination protein</fullName>
    </submittedName>
</protein>
<keyword evidence="5" id="KW-1185">Reference proteome</keyword>
<dbReference type="OrthoDB" id="9772630at2"/>
<dbReference type="AlphaFoldDB" id="T0BGC7"/>
<dbReference type="PANTHER" id="PTHR22550">
    <property type="entry name" value="SPORE GERMINATION PROTEIN"/>
    <property type="match status" value="1"/>
</dbReference>
<accession>T0BGC7</accession>
<dbReference type="InterPro" id="IPR050768">
    <property type="entry name" value="UPF0353/GerABKA_families"/>
</dbReference>
<dbReference type="InterPro" id="IPR004995">
    <property type="entry name" value="Spore_Ger"/>
</dbReference>
<dbReference type="EMBL" id="CP080467">
    <property type="protein sequence ID" value="UNO49817.1"/>
    <property type="molecule type" value="Genomic_DNA"/>
</dbReference>
<evidence type="ECO:0000256" key="2">
    <source>
        <dbReference type="ARBA" id="ARBA00023136"/>
    </source>
</evidence>
<organism evidence="4 5">
    <name type="scientific">Alicyclobacillus acidoterrestris (strain ATCC 49025 / DSM 3922 / CIP 106132 / NCIMB 13137 / GD3B)</name>
    <dbReference type="NCBI Taxonomy" id="1356854"/>
    <lineage>
        <taxon>Bacteria</taxon>
        <taxon>Bacillati</taxon>
        <taxon>Bacillota</taxon>
        <taxon>Bacilli</taxon>
        <taxon>Bacillales</taxon>
        <taxon>Alicyclobacillaceae</taxon>
        <taxon>Alicyclobacillus</taxon>
    </lineage>
</organism>
<feature type="transmembrane region" description="Helical" evidence="3">
    <location>
        <begin position="395"/>
        <end position="424"/>
    </location>
</feature>
<reference evidence="5" key="1">
    <citation type="journal article" date="2022" name="G3 (Bethesda)">
        <title>Unveiling the complete genome sequence of Alicyclobacillus acidoterrestris DSM 3922T, a taint-producing strain.</title>
        <authorList>
            <person name="Leonardo I.C."/>
            <person name="Barreto Crespo M.T."/>
            <person name="Gaspar F.B."/>
        </authorList>
    </citation>
    <scope>NUCLEOTIDE SEQUENCE [LARGE SCALE GENOMIC DNA]</scope>
    <source>
        <strain evidence="5">DSM 3922</strain>
    </source>
</reference>
<dbReference type="PIRSF" id="PIRSF005690">
    <property type="entry name" value="GerBA"/>
    <property type="match status" value="1"/>
</dbReference>
<evidence type="ECO:0000256" key="3">
    <source>
        <dbReference type="SAM" id="Phobius"/>
    </source>
</evidence>
<keyword evidence="3" id="KW-1133">Transmembrane helix</keyword>
<sequence length="541" mass="60679">MTIFQRWVRNSGFTNQVKGRNKPNVPPFEEAPDYEGNLNRALAYFSNTVGLSDDYMVRVTQVNGRSAVCLFVNTICDSTVIEKTLNALHVHRFPRKEPKNLPQYLIERVFIGSDAVFMENLYEIREALTEGSLVFLIDGASSAIVIGATYVEHRAPQEPYIETSSRGSQVSFVENVDVNVGLLRRNLTTDSLVVKHVKVGYRTRRKVAIAFVRDVANPTLVETVVKRIDAIHIGAVDDAAAVEQRISDHPWSLFPMTRTTQRIDNAVREVNQGKVCIMVDGDPTVLLAPATLQDFFQTQEDFQHPWWEATAVRWLRIISFFFAVYLPALYVAFVDFNPELLPKVMALQIAESREHVPFPAVLEVFIMMLVVEILREATLRMPRQMGQTIGIVGGLVVGQAAVEAGIVSNVLIIVISLTSISVFVSPSYEFAICLRLGSWAMVIAATIVGFYGVVLLTIWIWYEVANLKSFGVSYLDPFGGEYVRDTFVDGIIRLPITVLDKRASHLRPIDEVGGVDTKLPLTHPQLDKSRRTSRYSRGRKS</sequence>
<proteinExistence type="inferred from homology"/>
<evidence type="ECO:0000313" key="5">
    <source>
        <dbReference type="Proteomes" id="UP000829401"/>
    </source>
</evidence>
<dbReference type="PANTHER" id="PTHR22550:SF5">
    <property type="entry name" value="LEUCINE ZIPPER PROTEIN 4"/>
    <property type="match status" value="1"/>
</dbReference>
<feature type="transmembrane region" description="Helical" evidence="3">
    <location>
        <begin position="436"/>
        <end position="462"/>
    </location>
</feature>
<evidence type="ECO:0000256" key="1">
    <source>
        <dbReference type="ARBA" id="ARBA00005278"/>
    </source>
</evidence>
<dbReference type="STRING" id="1356854.N007_01400"/>
<feature type="transmembrane region" description="Helical" evidence="3">
    <location>
        <begin position="356"/>
        <end position="374"/>
    </location>
</feature>
<dbReference type="Proteomes" id="UP000829401">
    <property type="component" value="Chromosome"/>
</dbReference>
<dbReference type="Pfam" id="PF03323">
    <property type="entry name" value="GerA"/>
    <property type="match status" value="1"/>
</dbReference>
<comment type="similarity">
    <text evidence="1">Belongs to the GerABKA family.</text>
</comment>
<feature type="transmembrane region" description="Helical" evidence="3">
    <location>
        <begin position="314"/>
        <end position="336"/>
    </location>
</feature>
<dbReference type="KEGG" id="aaco:K1I37_04720"/>